<dbReference type="AlphaFoldDB" id="A0A537JIU3"/>
<sequence length="171" mass="18328">QAIARLPGLEFRVVIAGHPLEYTTERVRALVREAGVEHKVVLRLGFVDEADVPAYFFAADALVLPYGGTYRGGSGPLMKGACTYGRPVIASDVSEMGPLVKRHGLGLVTAPDDPGSLAEGLETFLAMSQAARDQMGGRAQALARANTWEAMAERFSRLFESTIRPAGRAAR</sequence>
<reference evidence="3 4" key="1">
    <citation type="journal article" date="2019" name="Nat. Microbiol.">
        <title>Mediterranean grassland soil C-N compound turnover is dependent on rainfall and depth, and is mediated by genomically divergent microorganisms.</title>
        <authorList>
            <person name="Diamond S."/>
            <person name="Andeer P.F."/>
            <person name="Li Z."/>
            <person name="Crits-Christoph A."/>
            <person name="Burstein D."/>
            <person name="Anantharaman K."/>
            <person name="Lane K.R."/>
            <person name="Thomas B.C."/>
            <person name="Pan C."/>
            <person name="Northen T.R."/>
            <person name="Banfield J.F."/>
        </authorList>
    </citation>
    <scope>NUCLEOTIDE SEQUENCE [LARGE SCALE GENOMIC DNA]</scope>
    <source>
        <strain evidence="3">NP_6</strain>
    </source>
</reference>
<keyword evidence="2 3" id="KW-0808">Transferase</keyword>
<evidence type="ECO:0000256" key="2">
    <source>
        <dbReference type="ARBA" id="ARBA00022679"/>
    </source>
</evidence>
<proteinExistence type="predicted"/>
<organism evidence="3 4">
    <name type="scientific">Candidatus Segetimicrobium genomatis</name>
    <dbReference type="NCBI Taxonomy" id="2569760"/>
    <lineage>
        <taxon>Bacteria</taxon>
        <taxon>Bacillati</taxon>
        <taxon>Candidatus Sysuimicrobiota</taxon>
        <taxon>Candidatus Sysuimicrobiia</taxon>
        <taxon>Candidatus Sysuimicrobiales</taxon>
        <taxon>Candidatus Segetimicrobiaceae</taxon>
        <taxon>Candidatus Segetimicrobium</taxon>
    </lineage>
</organism>
<keyword evidence="1" id="KW-0328">Glycosyltransferase</keyword>
<evidence type="ECO:0000313" key="4">
    <source>
        <dbReference type="Proteomes" id="UP000318093"/>
    </source>
</evidence>
<accession>A0A537JIU3</accession>
<dbReference type="EMBL" id="VBAN01000119">
    <property type="protein sequence ID" value="TMI83242.1"/>
    <property type="molecule type" value="Genomic_DNA"/>
</dbReference>
<gene>
    <name evidence="3" type="ORF">E6H03_04035</name>
</gene>
<dbReference type="Proteomes" id="UP000318093">
    <property type="component" value="Unassembled WGS sequence"/>
</dbReference>
<protein>
    <submittedName>
        <fullName evidence="3">Glycosyltransferase</fullName>
    </submittedName>
</protein>
<evidence type="ECO:0000256" key="1">
    <source>
        <dbReference type="ARBA" id="ARBA00022676"/>
    </source>
</evidence>
<dbReference type="Pfam" id="PF13692">
    <property type="entry name" value="Glyco_trans_1_4"/>
    <property type="match status" value="1"/>
</dbReference>
<dbReference type="PANTHER" id="PTHR12526:SF510">
    <property type="entry name" value="D-INOSITOL 3-PHOSPHATE GLYCOSYLTRANSFERASE"/>
    <property type="match status" value="1"/>
</dbReference>
<name>A0A537JIU3_9BACT</name>
<feature type="non-terminal residue" evidence="3">
    <location>
        <position position="1"/>
    </location>
</feature>
<evidence type="ECO:0000313" key="3">
    <source>
        <dbReference type="EMBL" id="TMI83242.1"/>
    </source>
</evidence>
<dbReference type="PANTHER" id="PTHR12526">
    <property type="entry name" value="GLYCOSYLTRANSFERASE"/>
    <property type="match status" value="1"/>
</dbReference>
<dbReference type="GO" id="GO:0016757">
    <property type="term" value="F:glycosyltransferase activity"/>
    <property type="evidence" value="ECO:0007669"/>
    <property type="project" value="UniProtKB-KW"/>
</dbReference>
<comment type="caution">
    <text evidence="3">The sequence shown here is derived from an EMBL/GenBank/DDBJ whole genome shotgun (WGS) entry which is preliminary data.</text>
</comment>
<dbReference type="Gene3D" id="3.40.50.2000">
    <property type="entry name" value="Glycogen Phosphorylase B"/>
    <property type="match status" value="1"/>
</dbReference>
<dbReference type="SUPFAM" id="SSF53756">
    <property type="entry name" value="UDP-Glycosyltransferase/glycogen phosphorylase"/>
    <property type="match status" value="1"/>
</dbReference>